<gene>
    <name evidence="1" type="ORF">H4C47_20295</name>
</gene>
<proteinExistence type="predicted"/>
<sequence>MEIAEQKVVALQDYPALKKLAGVLWRQDASYRGAAVMVGAGFSRCAAQSGDSTRLMPLWMDFSRKLATELDPGDPNLAYLDPLRLAELYKAQFGQQTLNDLIRAEIDDSAWSPGDLHTKLLQLPWSDVLTTNWDTLLERASERVHVPIYSTVTKQTDLAAVSPPRITKLHGTVNTTEELIFTQEDYRRYPETHAAFVNFSRQVFIENELCLLGFSGEDPNFLQWTGWVRDHLQSQSRRVYLVGALNLSAAKRKYLESINVAPIDLWDAVKHLDDAGLRHLQATELFIQTLNNLKPVHASEWRPQSIENLTLTEAASVMEADRKSYPGWMVCPYGLRFFLQSQYRGMSITPSTLGACSVELREKVLYEVSWRYAVTFDAVPGWLLQQLLAVIDEPVALTIKQQLEIALVLLNTARWSIGGLQEQRQFEAQIIAHIEERVQFWPEAAAEVAYFKVNRARLNLNFEEMEGEASHLPEHTPEWKLKKSGVLAELGETERAVKLIQDSHAILIDQYRKSPNSVQILSRLAWADLLVKVFDMRSSGKSNTVPKSILSKWKCDPWDEIEYLKETVRTRLDKNDEKSSVEPYFQVGKYKDNSKTIRLSNEVHVLLIADGLMRSTGILPIYEGVNIFSTQYEKIAFLDELTQYDCMRHSLRFATVDTSPHLNRMFSRVNVAAAPAETIHEMKQLCRGAIKHFLNRYYARQVSSEFALSKLRVMFEAYARLVVRSTADEAKEVFRFAIGLKEHRVVRHFWICRAYGHLLNYSLESIPYSQQSELLEEILMFPLASEVGHAEWPELTAHHPGPRNYNPRIALRIYEMIESIAKTSIKPRPLITRPIEGVPAEMLEQLNQASSIPNISTATIARLLPLVTKGFTTEKENENLVRAIYGAELQSNTLPHSSINPHIFSLLPSPDREATDQVIKEYLYRSPLSLEVSDLRKLLWASQAQGCGNRLAPTPEQALACFNELVVWRQPDDDGSTLVHMFSDPYESGPLIAEVLAWSVLPWLKKEQVTPELVGQFREFASQDSFPATPLALCYIAQHLPELRHDLDRSIRQGLRDEDVTKVGYAARAVSKAKELGIDETAEKFIPRLTSLIESGRPTVIRPLLVVVRQLLIQSWISDDDVGVLAECLPDLFKSTSYVADYSVAKEAVFISATRSECAKLAKAIVTRIGSGHYPDLESLLAEAKNDPLPEVKLLEEA</sequence>
<dbReference type="EMBL" id="JACGDG010000019">
    <property type="protein sequence ID" value="MBA6118060.1"/>
    <property type="molecule type" value="Genomic_DNA"/>
</dbReference>
<accession>A0A7W2QKJ4</accession>
<organism evidence="1 2">
    <name type="scientific">Pseudomonas putida</name>
    <name type="common">Arthrobacter siderocapsulatus</name>
    <dbReference type="NCBI Taxonomy" id="303"/>
    <lineage>
        <taxon>Bacteria</taxon>
        <taxon>Pseudomonadati</taxon>
        <taxon>Pseudomonadota</taxon>
        <taxon>Gammaproteobacteria</taxon>
        <taxon>Pseudomonadales</taxon>
        <taxon>Pseudomonadaceae</taxon>
        <taxon>Pseudomonas</taxon>
    </lineage>
</organism>
<protein>
    <submittedName>
        <fullName evidence="1">SIR2 family protein</fullName>
    </submittedName>
</protein>
<evidence type="ECO:0000313" key="2">
    <source>
        <dbReference type="Proteomes" id="UP000553948"/>
    </source>
</evidence>
<dbReference type="Pfam" id="PF13289">
    <property type="entry name" value="SIR2_2"/>
    <property type="match status" value="1"/>
</dbReference>
<comment type="caution">
    <text evidence="1">The sequence shown here is derived from an EMBL/GenBank/DDBJ whole genome shotgun (WGS) entry which is preliminary data.</text>
</comment>
<name>A0A7W2QKJ4_PSEPU</name>
<dbReference type="Proteomes" id="UP000553948">
    <property type="component" value="Unassembled WGS sequence"/>
</dbReference>
<evidence type="ECO:0000313" key="1">
    <source>
        <dbReference type="EMBL" id="MBA6118060.1"/>
    </source>
</evidence>
<dbReference type="AlphaFoldDB" id="A0A7W2QKJ4"/>
<reference evidence="1 2" key="1">
    <citation type="submission" date="2020-07" db="EMBL/GenBank/DDBJ databases">
        <title>Diversity of carbapenemase encoding genes among Pseudomonas putida group clinical isolates in a tertiary Brazilian hospital.</title>
        <authorList>
            <person name="Alberto-Lei F."/>
            <person name="Nodari C.S."/>
            <person name="Streling A.P."/>
            <person name="Paulino J.T."/>
            <person name="Bessa-Neto F.O."/>
            <person name="Cayo R."/>
            <person name="Gales A.C."/>
        </authorList>
    </citation>
    <scope>NUCLEOTIDE SEQUENCE [LARGE SCALE GENOMIC DNA]</scope>
    <source>
        <strain evidence="1 2">12464</strain>
    </source>
</reference>
<dbReference type="RefSeq" id="WP_176516803.1">
    <property type="nucleotide sequence ID" value="NZ_CP060529.1"/>
</dbReference>